<dbReference type="InterPro" id="IPR051554">
    <property type="entry name" value="Acetyltransferase_Eis"/>
</dbReference>
<name>A0A3D8INE3_9HELI</name>
<dbReference type="SUPFAM" id="SSF55729">
    <property type="entry name" value="Acyl-CoA N-acyltransferases (Nat)"/>
    <property type="match status" value="1"/>
</dbReference>
<evidence type="ECO:0000313" key="3">
    <source>
        <dbReference type="EMBL" id="RDU66797.1"/>
    </source>
</evidence>
<dbReference type="AlphaFoldDB" id="A0A3D8INE3"/>
<evidence type="ECO:0000313" key="4">
    <source>
        <dbReference type="Proteomes" id="UP000256379"/>
    </source>
</evidence>
<reference evidence="3 4" key="1">
    <citation type="submission" date="2018-04" db="EMBL/GenBank/DDBJ databases">
        <title>Novel Campyloabacter and Helicobacter Species and Strains.</title>
        <authorList>
            <person name="Mannion A.J."/>
            <person name="Shen Z."/>
            <person name="Fox J.G."/>
        </authorList>
    </citation>
    <scope>NUCLEOTIDE SEQUENCE [LARGE SCALE GENOMIC DNA]</scope>
    <source>
        <strain evidence="3 4">MIT 17-337</strain>
    </source>
</reference>
<dbReference type="RefSeq" id="WP_115542583.1">
    <property type="nucleotide sequence ID" value="NZ_NXLQ01000003.1"/>
</dbReference>
<organism evidence="3 4">
    <name type="scientific">Helicobacter didelphidarum</name>
    <dbReference type="NCBI Taxonomy" id="2040648"/>
    <lineage>
        <taxon>Bacteria</taxon>
        <taxon>Pseudomonadati</taxon>
        <taxon>Campylobacterota</taxon>
        <taxon>Epsilonproteobacteria</taxon>
        <taxon>Campylobacterales</taxon>
        <taxon>Helicobacteraceae</taxon>
        <taxon>Helicobacter</taxon>
    </lineage>
</organism>
<feature type="domain" description="Enhanced intracellular survival protein" evidence="1">
    <location>
        <begin position="300"/>
        <end position="420"/>
    </location>
</feature>
<dbReference type="Gene3D" id="3.40.630.30">
    <property type="match status" value="2"/>
</dbReference>
<dbReference type="InterPro" id="IPR041380">
    <property type="entry name" value="Acetyltransf_17"/>
</dbReference>
<sequence length="423" mass="50090">MKKSQIKNELTMKQLDTQDVNQFHELLRYAFQVTEKDLFHFGWDNEEIKQSKSPILKNAHVLGWFHKYKLVSQIALYPMQMNIYNTIYKMGGITGVATYPEYSGIGLMMDLMHEILKVMRKNKQSISCLYPYSIPYYRSRGWEIVSDKMTFSLADHQVPRTPSVEGMIQRVSQNHPDLIALHDIFAKQTHGCLIRDNLAWNEYWRWDVDDEIIAIYYDKDDNPTGYIVYLLENDVFKIKELIYLNKEARYGIWGYINAHQSMFDRVEGLNFSNHNLAFLLEDGHIKETTQPYIMARIVDVEQFLSQYPFDTITFETTLSFIVHDVLLEWNNRIFTLCFKENHVYLEITPHKYQKDSMHTLNISYQDSHTNTLEIDIQTLTTMLLGYKRPLYLREIGRLNTNDHIINLLEEILPEGKAYFSDYF</sequence>
<keyword evidence="4" id="KW-1185">Reference proteome</keyword>
<dbReference type="InterPro" id="IPR036527">
    <property type="entry name" value="SCP2_sterol-bd_dom_sf"/>
</dbReference>
<accession>A0A3D8INE3</accession>
<dbReference type="Pfam" id="PF13530">
    <property type="entry name" value="SCP2_2"/>
    <property type="match status" value="1"/>
</dbReference>
<dbReference type="PANTHER" id="PTHR37817:SF1">
    <property type="entry name" value="N-ACETYLTRANSFERASE EIS"/>
    <property type="match status" value="1"/>
</dbReference>
<dbReference type="InterPro" id="IPR016181">
    <property type="entry name" value="Acyl_CoA_acyltransferase"/>
</dbReference>
<dbReference type="SUPFAM" id="SSF55718">
    <property type="entry name" value="SCP-like"/>
    <property type="match status" value="1"/>
</dbReference>
<feature type="domain" description="Eis-like acetyltransferase" evidence="2">
    <location>
        <begin position="191"/>
        <end position="297"/>
    </location>
</feature>
<gene>
    <name evidence="3" type="ORF">CQA53_03230</name>
</gene>
<dbReference type="OrthoDB" id="9768284at2"/>
<proteinExistence type="predicted"/>
<protein>
    <submittedName>
        <fullName evidence="3">GNAT family N-acetyltransferase</fullName>
    </submittedName>
</protein>
<dbReference type="Proteomes" id="UP000256379">
    <property type="component" value="Unassembled WGS sequence"/>
</dbReference>
<evidence type="ECO:0000259" key="1">
    <source>
        <dbReference type="Pfam" id="PF13530"/>
    </source>
</evidence>
<keyword evidence="3" id="KW-0808">Transferase</keyword>
<dbReference type="EMBL" id="NXLQ01000003">
    <property type="protein sequence ID" value="RDU66797.1"/>
    <property type="molecule type" value="Genomic_DNA"/>
</dbReference>
<dbReference type="Gene3D" id="3.30.1050.10">
    <property type="entry name" value="SCP2 sterol-binding domain"/>
    <property type="match status" value="1"/>
</dbReference>
<evidence type="ECO:0000259" key="2">
    <source>
        <dbReference type="Pfam" id="PF17668"/>
    </source>
</evidence>
<comment type="caution">
    <text evidence="3">The sequence shown here is derived from an EMBL/GenBank/DDBJ whole genome shotgun (WGS) entry which is preliminary data.</text>
</comment>
<dbReference type="Pfam" id="PF13527">
    <property type="entry name" value="Acetyltransf_9"/>
    <property type="match status" value="1"/>
</dbReference>
<dbReference type="PANTHER" id="PTHR37817">
    <property type="entry name" value="N-ACETYLTRANSFERASE EIS"/>
    <property type="match status" value="1"/>
</dbReference>
<dbReference type="GO" id="GO:0034069">
    <property type="term" value="F:aminoglycoside N-acetyltransferase activity"/>
    <property type="evidence" value="ECO:0007669"/>
    <property type="project" value="TreeGrafter"/>
</dbReference>
<dbReference type="InterPro" id="IPR025559">
    <property type="entry name" value="Eis_dom"/>
</dbReference>
<dbReference type="Pfam" id="PF17668">
    <property type="entry name" value="Acetyltransf_17"/>
    <property type="match status" value="1"/>
</dbReference>
<dbReference type="GO" id="GO:0030649">
    <property type="term" value="P:aminoglycoside antibiotic catabolic process"/>
    <property type="evidence" value="ECO:0007669"/>
    <property type="project" value="TreeGrafter"/>
</dbReference>